<evidence type="ECO:0000313" key="3">
    <source>
        <dbReference type="Proteomes" id="UP000245657"/>
    </source>
</evidence>
<dbReference type="Proteomes" id="UP000245657">
    <property type="component" value="Unassembled WGS sequence"/>
</dbReference>
<protein>
    <submittedName>
        <fullName evidence="2">Uncharacterized protein</fullName>
    </submittedName>
</protein>
<feature type="compositionally biased region" description="Polar residues" evidence="1">
    <location>
        <begin position="174"/>
        <end position="186"/>
    </location>
</feature>
<feature type="region of interest" description="Disordered" evidence="1">
    <location>
        <begin position="164"/>
        <end position="186"/>
    </location>
</feature>
<dbReference type="AlphaFoldDB" id="A0A2V2N2G6"/>
<gene>
    <name evidence="2" type="ORF">DK846_04020</name>
</gene>
<proteinExistence type="predicted"/>
<sequence length="186" mass="20769">MKLIVQSLASILILLLMIEMIIPVMANDDGLTYPLKPSPSIGPYDDQKFLNNSTAILTKLSGKIIPIEGPDLLNLKSEQIQLSRLNISPDFYPEATKINAYLFKISQAGETYGTSKRLTEHPDTLGSPVYDQYTKARSYYSDAMEIWTDIKDLFPNTKPPVLPDPKLPIHRSNENGIPSDSIFGNK</sequence>
<evidence type="ECO:0000256" key="1">
    <source>
        <dbReference type="SAM" id="MobiDB-lite"/>
    </source>
</evidence>
<comment type="caution">
    <text evidence="2">The sequence shown here is derived from an EMBL/GenBank/DDBJ whole genome shotgun (WGS) entry which is preliminary data.</text>
</comment>
<reference evidence="2 3" key="1">
    <citation type="submission" date="2018-05" db="EMBL/GenBank/DDBJ databases">
        <title>Draft genome of Methanospirillum lacunae Ki8-1.</title>
        <authorList>
            <person name="Dueholm M.S."/>
            <person name="Nielsen P.H."/>
            <person name="Bakmann L.F."/>
            <person name="Otzen D.E."/>
        </authorList>
    </citation>
    <scope>NUCLEOTIDE SEQUENCE [LARGE SCALE GENOMIC DNA]</scope>
    <source>
        <strain evidence="2 3">Ki8-1</strain>
    </source>
</reference>
<evidence type="ECO:0000313" key="2">
    <source>
        <dbReference type="EMBL" id="PWR74322.1"/>
    </source>
</evidence>
<keyword evidence="3" id="KW-1185">Reference proteome</keyword>
<dbReference type="EMBL" id="QGMY01000002">
    <property type="protein sequence ID" value="PWR74322.1"/>
    <property type="molecule type" value="Genomic_DNA"/>
</dbReference>
<organism evidence="2 3">
    <name type="scientific">Methanospirillum lacunae</name>
    <dbReference type="NCBI Taxonomy" id="668570"/>
    <lineage>
        <taxon>Archaea</taxon>
        <taxon>Methanobacteriati</taxon>
        <taxon>Methanobacteriota</taxon>
        <taxon>Stenosarchaea group</taxon>
        <taxon>Methanomicrobia</taxon>
        <taxon>Methanomicrobiales</taxon>
        <taxon>Methanospirillaceae</taxon>
        <taxon>Methanospirillum</taxon>
    </lineage>
</organism>
<accession>A0A2V2N2G6</accession>
<name>A0A2V2N2G6_9EURY</name>